<evidence type="ECO:0008006" key="4">
    <source>
        <dbReference type="Google" id="ProtNLM"/>
    </source>
</evidence>
<evidence type="ECO:0000256" key="1">
    <source>
        <dbReference type="SAM" id="Coils"/>
    </source>
</evidence>
<evidence type="ECO:0000313" key="3">
    <source>
        <dbReference type="Proteomes" id="UP000626026"/>
    </source>
</evidence>
<accession>A0ABR7RTL7</accession>
<comment type="caution">
    <text evidence="2">The sequence shown here is derived from an EMBL/GenBank/DDBJ whole genome shotgun (WGS) entry which is preliminary data.</text>
</comment>
<gene>
    <name evidence="2" type="ORF">IBL26_22760</name>
</gene>
<feature type="coiled-coil region" evidence="1">
    <location>
        <begin position="20"/>
        <end position="54"/>
    </location>
</feature>
<name>A0ABR7RTL7_9PROT</name>
<keyword evidence="1" id="KW-0175">Coiled coil</keyword>
<feature type="non-terminal residue" evidence="2">
    <location>
        <position position="150"/>
    </location>
</feature>
<keyword evidence="3" id="KW-1185">Reference proteome</keyword>
<proteinExistence type="predicted"/>
<sequence length="150" mass="16246">MFRPLTVIAITAFCVVGWNVYRAEDSARQLDREARELTRKIDQARERTQVLRAEWALLNEPERLRQVAQKHLPLETMTPTQFVRLQELDRRMPVAVAFAGPVSLFGPVPGQQPTALAANSPNAANAAAAPAALAAAIAARANAAAANTAH</sequence>
<organism evidence="2 3">
    <name type="scientific">Teichococcus aerophilus</name>
    <dbReference type="NCBI Taxonomy" id="1224513"/>
    <lineage>
        <taxon>Bacteria</taxon>
        <taxon>Pseudomonadati</taxon>
        <taxon>Pseudomonadota</taxon>
        <taxon>Alphaproteobacteria</taxon>
        <taxon>Acetobacterales</taxon>
        <taxon>Roseomonadaceae</taxon>
        <taxon>Roseomonas</taxon>
    </lineage>
</organism>
<dbReference type="EMBL" id="JACTVA010000065">
    <property type="protein sequence ID" value="MBC9209678.1"/>
    <property type="molecule type" value="Genomic_DNA"/>
</dbReference>
<protein>
    <recommendedName>
        <fullName evidence="4">Cell division protein FtsL</fullName>
    </recommendedName>
</protein>
<dbReference type="Proteomes" id="UP000626026">
    <property type="component" value="Unassembled WGS sequence"/>
</dbReference>
<reference evidence="2 3" key="1">
    <citation type="journal article" date="2013" name="Int. J. Syst. Evol. Microbiol.">
        <title>Roseomonas aerophila sp. nov., isolated from air.</title>
        <authorList>
            <person name="Kim S.J."/>
            <person name="Weon H.Y."/>
            <person name="Ahn J.H."/>
            <person name="Hong S.B."/>
            <person name="Seok S.J."/>
            <person name="Whang K.S."/>
            <person name="Kwon S.W."/>
        </authorList>
    </citation>
    <scope>NUCLEOTIDE SEQUENCE [LARGE SCALE GENOMIC DNA]</scope>
    <source>
        <strain evidence="2 3">NBRC 108923</strain>
    </source>
</reference>
<evidence type="ECO:0000313" key="2">
    <source>
        <dbReference type="EMBL" id="MBC9209678.1"/>
    </source>
</evidence>